<dbReference type="STRING" id="1121302.SAMN02745163_00503"/>
<dbReference type="OrthoDB" id="9812531at2"/>
<keyword evidence="6 9" id="KW-0132">Cell division</keyword>
<proteinExistence type="inferred from homology"/>
<feature type="transmembrane region" description="Helical" evidence="7">
    <location>
        <begin position="144"/>
        <end position="164"/>
    </location>
</feature>
<accession>A0A1M6CML9</accession>
<dbReference type="PANTHER" id="PTHR47755">
    <property type="entry name" value="CELL DIVISION PROTEIN FTSX"/>
    <property type="match status" value="1"/>
</dbReference>
<sequence>MKISTYYLLLKDASKNIRKHATISISSIIAVMLTLLILEMFLLSFLNLKVGIIGANTQFEIRVSLKDDIKVTDKQNIYNKIKSANGVTDINFKNNKSLSAAYIIKVNGPDDIPKIISRLNGSKGIDKINGGPKVQEKIVIKAKIIQLIGFILFLILMVAAFFLIKNTIKLSIYPRINDIRTMQYLGATDWFIRWTFIFEGMIIGFLGAVFSLIAIYFLYSLVYKKATSFLAKMFITFIDPSFILTTMSWSFILIGIILTTIGNVLVLKKFLILKKSGLSI</sequence>
<dbReference type="InterPro" id="IPR004513">
    <property type="entry name" value="FtsX"/>
</dbReference>
<dbReference type="PANTHER" id="PTHR47755:SF1">
    <property type="entry name" value="CELL DIVISION PROTEIN FTSX"/>
    <property type="match status" value="1"/>
</dbReference>
<comment type="function">
    <text evidence="6">Part of the ABC transporter FtsEX involved in asymmetric cellular division facilitating the initiation of sporulation.</text>
</comment>
<keyword evidence="5 6" id="KW-0472">Membrane</keyword>
<dbReference type="EMBL" id="FQZB01000004">
    <property type="protein sequence ID" value="SHI62199.1"/>
    <property type="molecule type" value="Genomic_DNA"/>
</dbReference>
<dbReference type="Proteomes" id="UP000184310">
    <property type="component" value="Unassembled WGS sequence"/>
</dbReference>
<keyword evidence="3 7" id="KW-0812">Transmembrane</keyword>
<name>A0A1M6CML9_9CLOT</name>
<comment type="subcellular location">
    <subcellularLocation>
        <location evidence="1">Cell membrane</location>
        <topology evidence="1">Multi-pass membrane protein</topology>
    </subcellularLocation>
</comment>
<keyword evidence="4 7" id="KW-1133">Transmembrane helix</keyword>
<feature type="domain" description="ABC3 transporter permease C-terminal" evidence="8">
    <location>
        <begin position="151"/>
        <end position="261"/>
    </location>
</feature>
<keyword evidence="2 6" id="KW-1003">Cell membrane</keyword>
<dbReference type="GO" id="GO:0005886">
    <property type="term" value="C:plasma membrane"/>
    <property type="evidence" value="ECO:0007669"/>
    <property type="project" value="UniProtKB-SubCell"/>
</dbReference>
<feature type="transmembrane region" description="Helical" evidence="7">
    <location>
        <begin position="242"/>
        <end position="266"/>
    </location>
</feature>
<keyword evidence="6" id="KW-0131">Cell cycle</keyword>
<dbReference type="RefSeq" id="WP_072984966.1">
    <property type="nucleotide sequence ID" value="NZ_FQZB01000004.1"/>
</dbReference>
<evidence type="ECO:0000256" key="3">
    <source>
        <dbReference type="ARBA" id="ARBA00022692"/>
    </source>
</evidence>
<evidence type="ECO:0000256" key="7">
    <source>
        <dbReference type="SAM" id="Phobius"/>
    </source>
</evidence>
<dbReference type="GO" id="GO:0051301">
    <property type="term" value="P:cell division"/>
    <property type="evidence" value="ECO:0007669"/>
    <property type="project" value="UniProtKB-KW"/>
</dbReference>
<comment type="similarity">
    <text evidence="6">Belongs to the ABC-4 integral membrane protein family. FtsX subfamily.</text>
</comment>
<reference evidence="9 10" key="1">
    <citation type="submission" date="2016-11" db="EMBL/GenBank/DDBJ databases">
        <authorList>
            <person name="Jaros S."/>
            <person name="Januszkiewicz K."/>
            <person name="Wedrychowicz H."/>
        </authorList>
    </citation>
    <scope>NUCLEOTIDE SEQUENCE [LARGE SCALE GENOMIC DNA]</scope>
    <source>
        <strain evidence="9 10">DSM 21758</strain>
    </source>
</reference>
<dbReference type="Pfam" id="PF02687">
    <property type="entry name" value="FtsX"/>
    <property type="match status" value="1"/>
</dbReference>
<evidence type="ECO:0000256" key="1">
    <source>
        <dbReference type="ARBA" id="ARBA00004651"/>
    </source>
</evidence>
<feature type="transmembrane region" description="Helical" evidence="7">
    <location>
        <begin position="202"/>
        <end position="222"/>
    </location>
</feature>
<dbReference type="InterPro" id="IPR003838">
    <property type="entry name" value="ABC3_permease_C"/>
</dbReference>
<keyword evidence="10" id="KW-1185">Reference proteome</keyword>
<evidence type="ECO:0000256" key="4">
    <source>
        <dbReference type="ARBA" id="ARBA00022989"/>
    </source>
</evidence>
<evidence type="ECO:0000256" key="5">
    <source>
        <dbReference type="ARBA" id="ARBA00023136"/>
    </source>
</evidence>
<gene>
    <name evidence="9" type="ORF">SAMN02745163_00503</name>
</gene>
<evidence type="ECO:0000256" key="2">
    <source>
        <dbReference type="ARBA" id="ARBA00022475"/>
    </source>
</evidence>
<feature type="transmembrane region" description="Helical" evidence="7">
    <location>
        <begin position="21"/>
        <end position="46"/>
    </location>
</feature>
<evidence type="ECO:0000313" key="9">
    <source>
        <dbReference type="EMBL" id="SHI62199.1"/>
    </source>
</evidence>
<dbReference type="AlphaFoldDB" id="A0A1M6CML9"/>
<evidence type="ECO:0000259" key="8">
    <source>
        <dbReference type="Pfam" id="PF02687"/>
    </source>
</evidence>
<evidence type="ECO:0000256" key="6">
    <source>
        <dbReference type="PIRNR" id="PIRNR003097"/>
    </source>
</evidence>
<protein>
    <recommendedName>
        <fullName evidence="6">Cell division protein FtsX</fullName>
    </recommendedName>
</protein>
<evidence type="ECO:0000313" key="10">
    <source>
        <dbReference type="Proteomes" id="UP000184310"/>
    </source>
</evidence>
<organism evidence="9 10">
    <name type="scientific">Clostridium cavendishii DSM 21758</name>
    <dbReference type="NCBI Taxonomy" id="1121302"/>
    <lineage>
        <taxon>Bacteria</taxon>
        <taxon>Bacillati</taxon>
        <taxon>Bacillota</taxon>
        <taxon>Clostridia</taxon>
        <taxon>Eubacteriales</taxon>
        <taxon>Clostridiaceae</taxon>
        <taxon>Clostridium</taxon>
    </lineage>
</organism>
<dbReference type="PIRSF" id="PIRSF003097">
    <property type="entry name" value="FtsX"/>
    <property type="match status" value="1"/>
</dbReference>